<gene>
    <name evidence="1" type="ORF">PSON_ATCC_30995.1.T1520071</name>
</gene>
<dbReference type="AlphaFoldDB" id="A0A8S1R8K4"/>
<accession>A0A8S1R8K4</accession>
<proteinExistence type="predicted"/>
<dbReference type="EMBL" id="CAJJDN010000152">
    <property type="protein sequence ID" value="CAD8124606.1"/>
    <property type="molecule type" value="Genomic_DNA"/>
</dbReference>
<organism evidence="1 2">
    <name type="scientific">Paramecium sonneborni</name>
    <dbReference type="NCBI Taxonomy" id="65129"/>
    <lineage>
        <taxon>Eukaryota</taxon>
        <taxon>Sar</taxon>
        <taxon>Alveolata</taxon>
        <taxon>Ciliophora</taxon>
        <taxon>Intramacronucleata</taxon>
        <taxon>Oligohymenophorea</taxon>
        <taxon>Peniculida</taxon>
        <taxon>Parameciidae</taxon>
        <taxon>Paramecium</taxon>
    </lineage>
</organism>
<comment type="caution">
    <text evidence="1">The sequence shown here is derived from an EMBL/GenBank/DDBJ whole genome shotgun (WGS) entry which is preliminary data.</text>
</comment>
<dbReference type="OrthoDB" id="290999at2759"/>
<dbReference type="Pfam" id="PF13913">
    <property type="entry name" value="zf-C2HC_2"/>
    <property type="match status" value="2"/>
</dbReference>
<name>A0A8S1R8K4_9CILI</name>
<protein>
    <submittedName>
        <fullName evidence="1">Uncharacterized protein</fullName>
    </submittedName>
</protein>
<keyword evidence="2" id="KW-1185">Reference proteome</keyword>
<sequence length="239" mass="27491">MNKLSLPTDLKDNEFFDEDAISKSTIQALNNSFDKEQLDEQIERPFTPIDKQIDVIPKEQCKFCKRQFFQGKLALHLRSCTADHPFLKKSNKQKTFIPLTQPAIQPCPYCHKKLRNPQIHALKCIARPKALDKYQVIASINEEEEADETLLQELSSSQPTFLPKIKQRPENLLSRSVPIVKCPSCQKTFEQKAADKHIQLCFRMSSGNKFQRNVFCTNCGNKFANNHKYCGSCGKKRLL</sequence>
<evidence type="ECO:0000313" key="2">
    <source>
        <dbReference type="Proteomes" id="UP000692954"/>
    </source>
</evidence>
<evidence type="ECO:0000313" key="1">
    <source>
        <dbReference type="EMBL" id="CAD8124606.1"/>
    </source>
</evidence>
<dbReference type="Proteomes" id="UP000692954">
    <property type="component" value="Unassembled WGS sequence"/>
</dbReference>
<reference evidence="1" key="1">
    <citation type="submission" date="2021-01" db="EMBL/GenBank/DDBJ databases">
        <authorList>
            <consortium name="Genoscope - CEA"/>
            <person name="William W."/>
        </authorList>
    </citation>
    <scope>NUCLEOTIDE SEQUENCE</scope>
</reference>